<reference evidence="5 6" key="1">
    <citation type="journal article" date="2023" name="Hortic Res">
        <title>The complete reference genome for grapevine (Vitis vinifera L.) genetics and breeding.</title>
        <authorList>
            <person name="Shi X."/>
            <person name="Cao S."/>
            <person name="Wang X."/>
            <person name="Huang S."/>
            <person name="Wang Y."/>
            <person name="Liu Z."/>
            <person name="Liu W."/>
            <person name="Leng X."/>
            <person name="Peng Y."/>
            <person name="Wang N."/>
            <person name="Wang Y."/>
            <person name="Ma Z."/>
            <person name="Xu X."/>
            <person name="Zhang F."/>
            <person name="Xue H."/>
            <person name="Zhong H."/>
            <person name="Wang Y."/>
            <person name="Zhang K."/>
            <person name="Velt A."/>
            <person name="Avia K."/>
            <person name="Holtgrawe D."/>
            <person name="Grimplet J."/>
            <person name="Matus J.T."/>
            <person name="Ware D."/>
            <person name="Wu X."/>
            <person name="Wang H."/>
            <person name="Liu C."/>
            <person name="Fang Y."/>
            <person name="Rustenholz C."/>
            <person name="Cheng Z."/>
            <person name="Xiao H."/>
            <person name="Zhou Y."/>
        </authorList>
    </citation>
    <scope>NUCLEOTIDE SEQUENCE [LARGE SCALE GENOMIC DNA]</scope>
    <source>
        <strain evidence="6">cv. Pinot noir / PN40024</strain>
        <tissue evidence="5">Leaf</tissue>
    </source>
</reference>
<dbReference type="EMBL" id="CP126666">
    <property type="protein sequence ID" value="WKA12246.1"/>
    <property type="molecule type" value="Genomic_DNA"/>
</dbReference>
<keyword evidence="6" id="KW-1185">Reference proteome</keyword>
<evidence type="ECO:0000256" key="2">
    <source>
        <dbReference type="ARBA" id="ARBA00023015"/>
    </source>
</evidence>
<organism evidence="5 6">
    <name type="scientific">Vitis vinifera</name>
    <name type="common">Grape</name>
    <dbReference type="NCBI Taxonomy" id="29760"/>
    <lineage>
        <taxon>Eukaryota</taxon>
        <taxon>Viridiplantae</taxon>
        <taxon>Streptophyta</taxon>
        <taxon>Embryophyta</taxon>
        <taxon>Tracheophyta</taxon>
        <taxon>Spermatophyta</taxon>
        <taxon>Magnoliopsida</taxon>
        <taxon>eudicotyledons</taxon>
        <taxon>Gunneridae</taxon>
        <taxon>Pentapetalae</taxon>
        <taxon>rosids</taxon>
        <taxon>Vitales</taxon>
        <taxon>Vitaceae</taxon>
        <taxon>Viteae</taxon>
        <taxon>Vitis</taxon>
    </lineage>
</organism>
<evidence type="ECO:0000313" key="5">
    <source>
        <dbReference type="EMBL" id="WKA12246.1"/>
    </source>
</evidence>
<protein>
    <recommendedName>
        <fullName evidence="7">Protein SPOROCYTELESS</fullName>
    </recommendedName>
</protein>
<evidence type="ECO:0000256" key="1">
    <source>
        <dbReference type="ARBA" id="ARBA00022491"/>
    </source>
</evidence>
<feature type="compositionally biased region" description="Low complexity" evidence="4">
    <location>
        <begin position="45"/>
        <end position="57"/>
    </location>
</feature>
<dbReference type="Proteomes" id="UP001227230">
    <property type="component" value="Chromosome 19"/>
</dbReference>
<evidence type="ECO:0000256" key="4">
    <source>
        <dbReference type="SAM" id="MobiDB-lite"/>
    </source>
</evidence>
<evidence type="ECO:0000256" key="3">
    <source>
        <dbReference type="ARBA" id="ARBA00023163"/>
    </source>
</evidence>
<dbReference type="PANTHER" id="PTHR33388">
    <property type="entry name" value="OS01G0212500 PROTEIN"/>
    <property type="match status" value="1"/>
</dbReference>
<keyword evidence="1" id="KW-0678">Repressor</keyword>
<evidence type="ECO:0000313" key="6">
    <source>
        <dbReference type="Proteomes" id="UP001227230"/>
    </source>
</evidence>
<dbReference type="PANTHER" id="PTHR33388:SF2">
    <property type="entry name" value="PROTEIN SPOROCYTELESS"/>
    <property type="match status" value="1"/>
</dbReference>
<feature type="region of interest" description="Disordered" evidence="4">
    <location>
        <begin position="39"/>
        <end position="67"/>
    </location>
</feature>
<keyword evidence="2" id="KW-0805">Transcription regulation</keyword>
<sequence>MATGTSIFLYKYQINSTFLSIQNPQEALATSLLLMASTEPTMPNRSSTSRARKTASAQKKQPQRGMGVAQLERLRVEEWKKMTGITHLQPMSLPGHFRYQIPYQFAEPPPAPASGPVQPGLGSPGWVPRFGGGGFHGFSGGGGFRVVDPYRNDGAVGALTEASRELSSMPKMDCVFDRCDVCFKKKRMNADNLGFSGGREKYAETPPINSFDFLGLDMANDENRDLSRRRSPMTATYACYNHSEDAEVVAVHRKGNSVNGRIFMEYEFFPGKGEASTSVVGGGGEASLAIPTAEAATTTSSRNASNVVDLSLKLSY</sequence>
<name>A0ABY9DYG4_VITVI</name>
<keyword evidence="3" id="KW-0804">Transcription</keyword>
<accession>A0ABY9DYG4</accession>
<dbReference type="InterPro" id="IPR014855">
    <property type="entry name" value="NOZZLE"/>
</dbReference>
<evidence type="ECO:0008006" key="7">
    <source>
        <dbReference type="Google" id="ProtNLM"/>
    </source>
</evidence>
<dbReference type="Pfam" id="PF08744">
    <property type="entry name" value="NOZZLE"/>
    <property type="match status" value="1"/>
</dbReference>
<proteinExistence type="predicted"/>
<dbReference type="InterPro" id="IPR040356">
    <property type="entry name" value="SPEAR"/>
</dbReference>
<gene>
    <name evidence="5" type="ORF">VitviT2T_029657</name>
</gene>